<evidence type="ECO:0000256" key="6">
    <source>
        <dbReference type="SAM" id="SignalP"/>
    </source>
</evidence>
<dbReference type="InterPro" id="IPR011990">
    <property type="entry name" value="TPR-like_helical_dom_sf"/>
</dbReference>
<feature type="chain" id="PRO_5045663209" evidence="6">
    <location>
        <begin position="19"/>
        <end position="659"/>
    </location>
</feature>
<evidence type="ECO:0000256" key="2">
    <source>
        <dbReference type="ARBA" id="ARBA00006275"/>
    </source>
</evidence>
<comment type="similarity">
    <text evidence="2">Belongs to the SusD family.</text>
</comment>
<dbReference type="Proteomes" id="UP001325680">
    <property type="component" value="Chromosome"/>
</dbReference>
<evidence type="ECO:0000256" key="4">
    <source>
        <dbReference type="ARBA" id="ARBA00023136"/>
    </source>
</evidence>
<organism evidence="9 10">
    <name type="scientific">Niabella yanshanensis</name>
    <dbReference type="NCBI Taxonomy" id="577386"/>
    <lineage>
        <taxon>Bacteria</taxon>
        <taxon>Pseudomonadati</taxon>
        <taxon>Bacteroidota</taxon>
        <taxon>Chitinophagia</taxon>
        <taxon>Chitinophagales</taxon>
        <taxon>Chitinophagaceae</taxon>
        <taxon>Niabella</taxon>
    </lineage>
</organism>
<dbReference type="Gene3D" id="1.25.40.390">
    <property type="match status" value="1"/>
</dbReference>
<evidence type="ECO:0000313" key="9">
    <source>
        <dbReference type="EMBL" id="WQD39260.1"/>
    </source>
</evidence>
<dbReference type="InterPro" id="IPR012944">
    <property type="entry name" value="SusD_RagB_dom"/>
</dbReference>
<dbReference type="InterPro" id="IPR033985">
    <property type="entry name" value="SusD-like_N"/>
</dbReference>
<accession>A0ABZ0W7K9</accession>
<evidence type="ECO:0000259" key="8">
    <source>
        <dbReference type="Pfam" id="PF14322"/>
    </source>
</evidence>
<feature type="signal peptide" evidence="6">
    <location>
        <begin position="1"/>
        <end position="18"/>
    </location>
</feature>
<evidence type="ECO:0000313" key="10">
    <source>
        <dbReference type="Proteomes" id="UP001325680"/>
    </source>
</evidence>
<dbReference type="Pfam" id="PF14322">
    <property type="entry name" value="SusD-like_3"/>
    <property type="match status" value="1"/>
</dbReference>
<evidence type="ECO:0000256" key="1">
    <source>
        <dbReference type="ARBA" id="ARBA00004442"/>
    </source>
</evidence>
<dbReference type="PROSITE" id="PS51257">
    <property type="entry name" value="PROKAR_LIPOPROTEIN"/>
    <property type="match status" value="1"/>
</dbReference>
<dbReference type="RefSeq" id="WP_114792797.1">
    <property type="nucleotide sequence ID" value="NZ_CP139960.1"/>
</dbReference>
<dbReference type="SUPFAM" id="SSF48452">
    <property type="entry name" value="TPR-like"/>
    <property type="match status" value="1"/>
</dbReference>
<keyword evidence="5" id="KW-0998">Cell outer membrane</keyword>
<dbReference type="EMBL" id="CP139960">
    <property type="protein sequence ID" value="WQD39260.1"/>
    <property type="molecule type" value="Genomic_DNA"/>
</dbReference>
<dbReference type="Pfam" id="PF07980">
    <property type="entry name" value="SusD_RagB"/>
    <property type="match status" value="1"/>
</dbReference>
<evidence type="ECO:0000256" key="5">
    <source>
        <dbReference type="ARBA" id="ARBA00023237"/>
    </source>
</evidence>
<gene>
    <name evidence="9" type="ORF">U0035_03730</name>
</gene>
<evidence type="ECO:0000256" key="3">
    <source>
        <dbReference type="ARBA" id="ARBA00022729"/>
    </source>
</evidence>
<evidence type="ECO:0000259" key="7">
    <source>
        <dbReference type="Pfam" id="PF07980"/>
    </source>
</evidence>
<comment type="subcellular location">
    <subcellularLocation>
        <location evidence="1">Cell outer membrane</location>
    </subcellularLocation>
</comment>
<protein>
    <submittedName>
        <fullName evidence="9">RagB/SusD family nutrient uptake outer membrane protein</fullName>
    </submittedName>
</protein>
<name>A0ABZ0W7K9_9BACT</name>
<proteinExistence type="inferred from homology"/>
<keyword evidence="4" id="KW-0472">Membrane</keyword>
<reference evidence="9 10" key="1">
    <citation type="submission" date="2023-12" db="EMBL/GenBank/DDBJ databases">
        <title>Genome sequencing and assembly of bacterial species from a model synthetic community.</title>
        <authorList>
            <person name="Hogle S.L."/>
        </authorList>
    </citation>
    <scope>NUCLEOTIDE SEQUENCE [LARGE SCALE GENOMIC DNA]</scope>
    <source>
        <strain evidence="9 10">HAMBI_3031</strain>
    </source>
</reference>
<feature type="domain" description="SusD-like N-terminal" evidence="8">
    <location>
        <begin position="92"/>
        <end position="239"/>
    </location>
</feature>
<feature type="domain" description="RagB/SusD" evidence="7">
    <location>
        <begin position="301"/>
        <end position="645"/>
    </location>
</feature>
<keyword evidence="3 6" id="KW-0732">Signal</keyword>
<sequence>MKNKILYLFASLSILVLASCSQKFLEEMKPYNQYGEEQVFSNETLAGWYIDRVYNYYFVAYNSPLKQLVGSYNDNRSRMTEEIAGTVVNFIDPTKTLQLPTDADGYYGTTNSSVNNNPYTRLRFTNEILTKMDQPETANLSATFRQRAKGQMYFLRALQYFDLVRVYGGVPIVLTVQNSSTTDESIQLPRATSSESFAQIVKDLDSAAALLPMQWENPAVNYGRLTAAGALAMKSRVLLTAASPLFNKDWDNSGSEKWQVALQAGLDAETKLTAGGYGLYGSTAKEWARMTYAQTGTFNKEAIMVFLFSNTQVSSAGYNNGWENAVRLPDYGGNGGIAPPKEMLDLFPLANGERPVNGVNYVDTFFFENREPRFYRTFAFSGLKWGMSSDANKNTWFYRWKASADATTATSYGNNQTNSPAVVYKMSNPAAASGTYAFSNTSIFEYRYAELLLNIAECYAAKGDVQNTISYLSKIRARVGIPSANNYGIGNLADKYKAIEACLYERRIELAYEGKRFWDVQRWMLYDNVSNSGNSVSKLGLQPINGTSRNGYYWQSKTFSEPKVDPIPAAEKDILIDPDAENFNTEIAKLKALYQSRFVMTPLDQAWDRVNGTPVSILFRPHYYLSGLAAAPLSNNPWLKQNIGWLDYSGGQGTFDYQQ</sequence>
<keyword evidence="10" id="KW-1185">Reference proteome</keyword>